<gene>
    <name evidence="1" type="ORF">MRM81_06780</name>
</gene>
<dbReference type="InterPro" id="IPR011990">
    <property type="entry name" value="TPR-like_helical_dom_sf"/>
</dbReference>
<organism evidence="1">
    <name type="scientific">bacterium 19GA11TI05</name>
    <dbReference type="NCBI Taxonomy" id="2920688"/>
    <lineage>
        <taxon>Bacteria</taxon>
    </lineage>
</organism>
<protein>
    <recommendedName>
        <fullName evidence="2">Tetratricopeptide repeat protein</fullName>
    </recommendedName>
</protein>
<sequence>MDANLKFQKALFLLDHNQLEKGRFLLEDVVLQAENENNIITLVQASVCLGELLCEIGLPHEAKPILQKILKYKSNDLGLEYEFEKTSELLSTDN</sequence>
<accession>A0AAU6TYH6</accession>
<evidence type="ECO:0000313" key="1">
    <source>
        <dbReference type="EMBL" id="XAG66720.1"/>
    </source>
</evidence>
<evidence type="ECO:0008006" key="2">
    <source>
        <dbReference type="Google" id="ProtNLM"/>
    </source>
</evidence>
<dbReference type="EMBL" id="CP095362">
    <property type="protein sequence ID" value="XAG66720.1"/>
    <property type="molecule type" value="Genomic_DNA"/>
</dbReference>
<reference evidence="1" key="1">
    <citation type="submission" date="2022-03" db="EMBL/GenBank/DDBJ databases">
        <title>Sea Food Isolates.</title>
        <authorList>
            <person name="Li c."/>
        </authorList>
    </citation>
    <scope>NUCLEOTIDE SEQUENCE</scope>
    <source>
        <strain evidence="1">19GA11TI05</strain>
    </source>
</reference>
<proteinExistence type="predicted"/>
<dbReference type="AlphaFoldDB" id="A0AAU6TYH6"/>
<dbReference type="SUPFAM" id="SSF48452">
    <property type="entry name" value="TPR-like"/>
    <property type="match status" value="1"/>
</dbReference>
<name>A0AAU6TYH6_UNCXX</name>